<evidence type="ECO:0008006" key="3">
    <source>
        <dbReference type="Google" id="ProtNLM"/>
    </source>
</evidence>
<dbReference type="AlphaFoldDB" id="A0A1R0H2H3"/>
<dbReference type="OrthoDB" id="5545378at2759"/>
<dbReference type="EMBL" id="LSSL01000961">
    <property type="protein sequence ID" value="OLY83313.1"/>
    <property type="molecule type" value="Genomic_DNA"/>
</dbReference>
<dbReference type="CDD" id="cd12148">
    <property type="entry name" value="fungal_TF_MHR"/>
    <property type="match status" value="1"/>
</dbReference>
<name>A0A1R0H2H3_9FUNG</name>
<keyword evidence="2" id="KW-1185">Reference proteome</keyword>
<dbReference type="Proteomes" id="UP000187455">
    <property type="component" value="Unassembled WGS sequence"/>
</dbReference>
<organism evidence="1 2">
    <name type="scientific">Smittium mucronatum</name>
    <dbReference type="NCBI Taxonomy" id="133383"/>
    <lineage>
        <taxon>Eukaryota</taxon>
        <taxon>Fungi</taxon>
        <taxon>Fungi incertae sedis</taxon>
        <taxon>Zoopagomycota</taxon>
        <taxon>Kickxellomycotina</taxon>
        <taxon>Harpellomycetes</taxon>
        <taxon>Harpellales</taxon>
        <taxon>Legeriomycetaceae</taxon>
        <taxon>Smittium</taxon>
    </lineage>
</organism>
<sequence length="381" mass="44853">MDLPQFSVSLNDPSEAEFKRRVWWSYYVLIIDTYVIGSGFPSFDLKDIVVKLPKNDFEYRYSGCYTDSDPDLTNLVNLANTHVARLLYSDEIFYIIKIKVFYGEISRFIKNRWLRNNQNQDTINFKFIKCVDKLRKVKIYIDENYNIDLLKDGIRTPSSTDQFSTLQETQRVITVYFFNHIYAVMVLLLYQSELVRTNFVTINPNRIKSAKSNCIKASLESFILFKWESENIPFNISISTFAIWKIFVSLILLNCKFIQDVDPLTNKASPFDKMFMEIENSGKEATAIKYSYLLISRVLALKENHYFKNLFYKQYLDLMVPYSLSENDIQPWVIPKYLTFHKFECCTQSNYSTLDVKEYLFLSSDSSVKNRKSSISYLINS</sequence>
<gene>
    <name evidence="1" type="ORF">AYI68_g2549</name>
</gene>
<reference evidence="1 2" key="1">
    <citation type="journal article" date="2016" name="Mol. Biol. Evol.">
        <title>Genome-Wide Survey of Gut Fungi (Harpellales) Reveals the First Horizontally Transferred Ubiquitin Gene from a Mosquito Host.</title>
        <authorList>
            <person name="Wang Y."/>
            <person name="White M.M."/>
            <person name="Kvist S."/>
            <person name="Moncalvo J.M."/>
        </authorList>
    </citation>
    <scope>NUCLEOTIDE SEQUENCE [LARGE SCALE GENOMIC DNA]</scope>
    <source>
        <strain evidence="1 2">ALG-7-W6</strain>
    </source>
</reference>
<evidence type="ECO:0000313" key="2">
    <source>
        <dbReference type="Proteomes" id="UP000187455"/>
    </source>
</evidence>
<comment type="caution">
    <text evidence="1">The sequence shown here is derived from an EMBL/GenBank/DDBJ whole genome shotgun (WGS) entry which is preliminary data.</text>
</comment>
<proteinExistence type="predicted"/>
<evidence type="ECO:0000313" key="1">
    <source>
        <dbReference type="EMBL" id="OLY83313.1"/>
    </source>
</evidence>
<protein>
    <recommendedName>
        <fullName evidence="3">Transcription factor domain-containing protein</fullName>
    </recommendedName>
</protein>
<accession>A0A1R0H2H3</accession>